<organism evidence="1 2">
    <name type="scientific">Lipomyces kononenkoae</name>
    <name type="common">Yeast</name>
    <dbReference type="NCBI Taxonomy" id="34357"/>
    <lineage>
        <taxon>Eukaryota</taxon>
        <taxon>Fungi</taxon>
        <taxon>Dikarya</taxon>
        <taxon>Ascomycota</taxon>
        <taxon>Saccharomycotina</taxon>
        <taxon>Lipomycetes</taxon>
        <taxon>Lipomycetales</taxon>
        <taxon>Lipomycetaceae</taxon>
        <taxon>Lipomyces</taxon>
    </lineage>
</organism>
<gene>
    <name evidence="1" type="ORF">V1525DRAFT_103607</name>
</gene>
<evidence type="ECO:0000313" key="2">
    <source>
        <dbReference type="Proteomes" id="UP001433508"/>
    </source>
</evidence>
<comment type="caution">
    <text evidence="1">The sequence shown here is derived from an EMBL/GenBank/DDBJ whole genome shotgun (WGS) entry which is preliminary data.</text>
</comment>
<proteinExistence type="predicted"/>
<name>A0ACC3T4G9_LIPKO</name>
<reference evidence="2" key="1">
    <citation type="journal article" date="2024" name="Front. Bioeng. Biotechnol.">
        <title>Genome-scale model development and genomic sequencing of the oleaginous clade Lipomyces.</title>
        <authorList>
            <person name="Czajka J.J."/>
            <person name="Han Y."/>
            <person name="Kim J."/>
            <person name="Mondo S.J."/>
            <person name="Hofstad B.A."/>
            <person name="Robles A."/>
            <person name="Haridas S."/>
            <person name="Riley R."/>
            <person name="LaButti K."/>
            <person name="Pangilinan J."/>
            <person name="Andreopoulos W."/>
            <person name="Lipzen A."/>
            <person name="Yan J."/>
            <person name="Wang M."/>
            <person name="Ng V."/>
            <person name="Grigoriev I.V."/>
            <person name="Spatafora J.W."/>
            <person name="Magnuson J.K."/>
            <person name="Baker S.E."/>
            <person name="Pomraning K.R."/>
        </authorList>
    </citation>
    <scope>NUCLEOTIDE SEQUENCE [LARGE SCALE GENOMIC DNA]</scope>
    <source>
        <strain evidence="2">CBS 7786</strain>
    </source>
</reference>
<evidence type="ECO:0000313" key="1">
    <source>
        <dbReference type="EMBL" id="KAK9238506.1"/>
    </source>
</evidence>
<dbReference type="Proteomes" id="UP001433508">
    <property type="component" value="Unassembled WGS sequence"/>
</dbReference>
<accession>A0ACC3T4G9</accession>
<dbReference type="EMBL" id="MU971355">
    <property type="protein sequence ID" value="KAK9238506.1"/>
    <property type="molecule type" value="Genomic_DNA"/>
</dbReference>
<sequence>MSTGSMAPRDHKVRTVSRRACLSCRERKIKCEGIQDCGNCQTLGVACIFVPSHRGGKRRRRAISTEECEHDRPCIRQRQDSHELLRMDIKETSPASSTTMPQIHPLPKNESVTSLPVPSLAPQPLPQISPAVDAAATGPPNKSLAAVLHSIQQTLASLQRQIDEIRGQQQSNSQVLEYESTTSPDSQVSNALNPGISPRVSGPVSTNVSSPGDKILPQLQQSGLRTVQVSRFHVNESDLQSFDLPTVPLITFLIDVYYDCFHPAYSFMLPKSQFIDTINFETDTALLQAMFAISCRLTSADAISGAGGTGTTIHPYLTDPMYWASRSEKWLAQIINPITKVKTALLLAFSAAYDGHKVRAKDLLVYASSAIEMHKLELIDSETDGHGRYIHARSTPDPVPTARTHAVLLPNELERESLRRTYYHIWEQRVMTATASSAPQDIPQFCGGMLHVPSPDATYSDGMRDWNGQYTMFDEFIDTIFSGTKVNDTQQTVLGVKKRRWRFNSACFRLAAVKLLADTVARMHDLQDEFIDEVDRKVRTLLRNEDGYRTGPARIHMTIFLTHQILYTTLLLLHRGRARDRLIFVVEPTPYDGRTYHENPISRVRAAARTPNVLASFNALTHATFEIVDMVKSLVECRGGREESASLKIGPFMGFSLSLCIPIIASKVVLDGVQLPSIKLILGDFTSPDDSSVSVGTNNMEDAVKGEDASSVSEGLGEELSKADLDLCIRSLKLLGRLWRGAWNEYEESVALVGRMEKVM</sequence>
<keyword evidence="2" id="KW-1185">Reference proteome</keyword>
<protein>
    <submittedName>
        <fullName evidence="1">Uncharacterized protein</fullName>
    </submittedName>
</protein>